<protein>
    <submittedName>
        <fullName evidence="1">Uncharacterized protein</fullName>
    </submittedName>
</protein>
<accession>A0ABC8K7F1</accession>
<dbReference type="Proteomes" id="UP001642260">
    <property type="component" value="Unassembled WGS sequence"/>
</dbReference>
<reference evidence="1 2" key="1">
    <citation type="submission" date="2022-03" db="EMBL/GenBank/DDBJ databases">
        <authorList>
            <person name="Macdonald S."/>
            <person name="Ahmed S."/>
            <person name="Newling K."/>
        </authorList>
    </citation>
    <scope>NUCLEOTIDE SEQUENCE [LARGE SCALE GENOMIC DNA]</scope>
</reference>
<dbReference type="EMBL" id="CAKOAT010157377">
    <property type="protein sequence ID" value="CAH8347576.1"/>
    <property type="molecule type" value="Genomic_DNA"/>
</dbReference>
<sequence length="99" mass="11136">MEAKSHCKVHYSDGGDEEDAELEEFYSSNYANEGENQMVLAGESANTVRRFGGSELVITKRGVNKVTAKILGSREFMRYYKQKSPPSSQKHFVNSLAIR</sequence>
<comment type="caution">
    <text evidence="1">The sequence shown here is derived from an EMBL/GenBank/DDBJ whole genome shotgun (WGS) entry which is preliminary data.</text>
</comment>
<evidence type="ECO:0000313" key="1">
    <source>
        <dbReference type="EMBL" id="CAH8347576.1"/>
    </source>
</evidence>
<gene>
    <name evidence="1" type="ORF">ERUC_LOCUS17165</name>
</gene>
<proteinExistence type="predicted"/>
<dbReference type="PANTHER" id="PTHR13182">
    <property type="entry name" value="ZINC FINGER PROTEIN 622"/>
    <property type="match status" value="1"/>
</dbReference>
<dbReference type="AlphaFoldDB" id="A0ABC8K7F1"/>
<dbReference type="PANTHER" id="PTHR13182:SF20">
    <property type="entry name" value="CYTOPLASMIC 60S SUBUNIT BIOGENESIS FACTOR REI1 HOMOLOG 2"/>
    <property type="match status" value="1"/>
</dbReference>
<keyword evidence="2" id="KW-1185">Reference proteome</keyword>
<dbReference type="InterPro" id="IPR040025">
    <property type="entry name" value="Znf622/Rei1/Reh1"/>
</dbReference>
<organism evidence="1 2">
    <name type="scientific">Eruca vesicaria subsp. sativa</name>
    <name type="common">Garden rocket</name>
    <name type="synonym">Eruca sativa</name>
    <dbReference type="NCBI Taxonomy" id="29727"/>
    <lineage>
        <taxon>Eukaryota</taxon>
        <taxon>Viridiplantae</taxon>
        <taxon>Streptophyta</taxon>
        <taxon>Embryophyta</taxon>
        <taxon>Tracheophyta</taxon>
        <taxon>Spermatophyta</taxon>
        <taxon>Magnoliopsida</taxon>
        <taxon>eudicotyledons</taxon>
        <taxon>Gunneridae</taxon>
        <taxon>Pentapetalae</taxon>
        <taxon>rosids</taxon>
        <taxon>malvids</taxon>
        <taxon>Brassicales</taxon>
        <taxon>Brassicaceae</taxon>
        <taxon>Brassiceae</taxon>
        <taxon>Eruca</taxon>
    </lineage>
</organism>
<name>A0ABC8K7F1_ERUVS</name>
<evidence type="ECO:0000313" key="2">
    <source>
        <dbReference type="Proteomes" id="UP001642260"/>
    </source>
</evidence>